<feature type="compositionally biased region" description="Basic residues" evidence="2">
    <location>
        <begin position="244"/>
        <end position="264"/>
    </location>
</feature>
<dbReference type="Proteomes" id="UP001146793">
    <property type="component" value="Unassembled WGS sequence"/>
</dbReference>
<evidence type="ECO:0000256" key="1">
    <source>
        <dbReference type="SAM" id="Coils"/>
    </source>
</evidence>
<keyword evidence="1" id="KW-0175">Coiled coil</keyword>
<feature type="compositionally biased region" description="Low complexity" evidence="2">
    <location>
        <begin position="708"/>
        <end position="738"/>
    </location>
</feature>
<feature type="region of interest" description="Disordered" evidence="2">
    <location>
        <begin position="700"/>
        <end position="738"/>
    </location>
</feature>
<feature type="region of interest" description="Disordered" evidence="2">
    <location>
        <begin position="553"/>
        <end position="658"/>
    </location>
</feature>
<gene>
    <name evidence="3" type="ORF">M0812_26793</name>
</gene>
<comment type="caution">
    <text evidence="3">The sequence shown here is derived from an EMBL/GenBank/DDBJ whole genome shotgun (WGS) entry which is preliminary data.</text>
</comment>
<feature type="coiled-coil region" evidence="1">
    <location>
        <begin position="1028"/>
        <end position="1055"/>
    </location>
</feature>
<feature type="region of interest" description="Disordered" evidence="2">
    <location>
        <begin position="282"/>
        <end position="335"/>
    </location>
</feature>
<sequence>MSKNETKKKSKDEYVVHAQIRKLEPLEKSSKKLEKKNSNDQIVPEYQKKLLEGDFSALKSNRKGKFNQQKTSPKLNRFHGKQKSIQSKQRGKPNESPNYRELPSRSRRNSNYDVRKSRSKSFSRSRVSNTHRKINNPFGNNTPKLNTKEIQKQDSKENKKKIEKNTKKERKNKKEAKSKKETKEIPNSKILKLKRKLFSPDKKDFQNLKEEEKSYYKKKNRGKERQQTTKELINKYQEEIHKSQIMKKEKRKNKKIHKNKKHQTKRDQNIITKKLKKEMREKINQDQQHNDPLSQIKTKPNKVVIAKQKEEDEEIKQETIIERDQDQKPKKQQNEVNIHQIKETQENIVTHKQEQKFKQETIKEQDEKNKTEKDITKIQVETNKSNIQKKEEEQNIKQETIREQDKENIKINEVTKETFPFQNIEFQNKQEILKRDLSTKNYNKDIKSIGFKEKEDNIFGDFGSFIDGCFKQINYDFNLPNLDLNNQHSQIDLQPFLFENKEISTFDSIFSHTQQKKFSNISDNSLQQSLKTISEEQKELEKAITKKILNKKKSINFHNSKQKLTNNNKNQKPKTLMNNNDNLKKKINLNKQNENINTKNDQIINLKKKKNKNKRKKKNPKQDQMEKKSTKKRKKNLKKKKSNKNKMNKKYNDKKPKKFISSDEMNDILDEIEDIVFLSSNISSESLSDKLPNDNEISAEDEVDESNGDNNNNNDNTTPTTTTTNNNNNNDDNNDNDISTNINKILKERKSKRNLDYLYNYLKLFIPEEEKETKCSMFLLQNDKILKADYIIYWLKRFGFPNIPTVEEVLNADTIKHQSFLMKLEKQNIYKNQKKKIPKNYQNFENQIDENKKEKKHLKNHILYLQDLLNQQKEETAYINQTISQMRNDLLKDIKKDFSNLFIYQIIILKPEYFQNKNLTELLNFVLNEFKNKINNQKDKNNQLKQLSEIQHKKIENKINIFTKEFETKKKQNLETIEMKNQEIDQMIEKIEIIYIKLKELINNNNQNLEQIEYLELIKNENNNTKNISLIDQKKDEYEQDIKKIRKEHLVFQKKILQKIQRQKLIQQELLLTQKENSQNSKISVQLINNLKKMINDINQDKIDLSNLYGAIKQNKDLMQIIEKLIEQLESFERIKKYLLGKCDLKELKLQDLKIFQSFWKRDLFKKKFDQEKKILINHLKNKQIQLQNKISELNYIKTNFLLKK</sequence>
<reference evidence="3" key="1">
    <citation type="submission" date="2022-08" db="EMBL/GenBank/DDBJ databases">
        <title>Novel sulphate-reducing endosymbionts in the free-living metamonad Anaeramoeba.</title>
        <authorList>
            <person name="Jerlstrom-Hultqvist J."/>
            <person name="Cepicka I."/>
            <person name="Gallot-Lavallee L."/>
            <person name="Salas-Leiva D."/>
            <person name="Curtis B.A."/>
            <person name="Zahonova K."/>
            <person name="Pipaliya S."/>
            <person name="Dacks J."/>
            <person name="Roger A.J."/>
        </authorList>
    </citation>
    <scope>NUCLEOTIDE SEQUENCE</scope>
    <source>
        <strain evidence="3">Busselton2</strain>
    </source>
</reference>
<feature type="region of interest" description="Disordered" evidence="2">
    <location>
        <begin position="1"/>
        <end position="45"/>
    </location>
</feature>
<dbReference type="AlphaFoldDB" id="A0AAV7YBK8"/>
<feature type="compositionally biased region" description="Basic and acidic residues" evidence="2">
    <location>
        <begin position="223"/>
        <end position="242"/>
    </location>
</feature>
<evidence type="ECO:0000313" key="4">
    <source>
        <dbReference type="Proteomes" id="UP001146793"/>
    </source>
</evidence>
<feature type="region of interest" description="Disordered" evidence="2">
    <location>
        <begin position="57"/>
        <end position="270"/>
    </location>
</feature>
<feature type="compositionally biased region" description="Basic residues" evidence="2">
    <location>
        <begin position="606"/>
        <end position="619"/>
    </location>
</feature>
<accession>A0AAV7YBK8</accession>
<feature type="compositionally biased region" description="Basic and acidic residues" evidence="2">
    <location>
        <begin position="1"/>
        <end position="38"/>
    </location>
</feature>
<evidence type="ECO:0000256" key="2">
    <source>
        <dbReference type="SAM" id="MobiDB-lite"/>
    </source>
</evidence>
<organism evidence="3 4">
    <name type="scientific">Anaeramoeba flamelloides</name>
    <dbReference type="NCBI Taxonomy" id="1746091"/>
    <lineage>
        <taxon>Eukaryota</taxon>
        <taxon>Metamonada</taxon>
        <taxon>Anaeramoebidae</taxon>
        <taxon>Anaeramoeba</taxon>
    </lineage>
</organism>
<feature type="compositionally biased region" description="Basic and acidic residues" evidence="2">
    <location>
        <begin position="316"/>
        <end position="333"/>
    </location>
</feature>
<feature type="compositionally biased region" description="Basic residues" evidence="2">
    <location>
        <begin position="629"/>
        <end position="649"/>
    </location>
</feature>
<name>A0AAV7YBK8_9EUKA</name>
<evidence type="ECO:0000313" key="3">
    <source>
        <dbReference type="EMBL" id="KAJ3427213.1"/>
    </source>
</evidence>
<proteinExistence type="predicted"/>
<feature type="compositionally biased region" description="Polar residues" evidence="2">
    <location>
        <begin position="285"/>
        <end position="298"/>
    </location>
</feature>
<feature type="compositionally biased region" description="Low complexity" evidence="2">
    <location>
        <begin position="562"/>
        <end position="581"/>
    </location>
</feature>
<feature type="coiled-coil region" evidence="1">
    <location>
        <begin position="1088"/>
        <end position="1135"/>
    </location>
</feature>
<feature type="compositionally biased region" description="Basic and acidic residues" evidence="2">
    <location>
        <begin position="198"/>
        <end position="215"/>
    </location>
</feature>
<feature type="compositionally biased region" description="Low complexity" evidence="2">
    <location>
        <begin position="589"/>
        <end position="601"/>
    </location>
</feature>
<feature type="compositionally biased region" description="Basic residues" evidence="2">
    <location>
        <begin position="117"/>
        <end position="134"/>
    </location>
</feature>
<dbReference type="EMBL" id="JANTQA010000063">
    <property type="protein sequence ID" value="KAJ3427213.1"/>
    <property type="molecule type" value="Genomic_DNA"/>
</dbReference>
<feature type="compositionally biased region" description="Basic and acidic residues" evidence="2">
    <location>
        <begin position="146"/>
        <end position="157"/>
    </location>
</feature>
<protein>
    <submittedName>
        <fullName evidence="3">Inactive non-canonical poly(A) RNA polymerase protein trf4-2-related</fullName>
    </submittedName>
</protein>
<feature type="compositionally biased region" description="Basic residues" evidence="2">
    <location>
        <begin position="158"/>
        <end position="177"/>
    </location>
</feature>